<reference evidence="2 3" key="1">
    <citation type="journal article" date="2017" name="Syst. Appl. Microbiol.">
        <title>Lebetimonas natsushimae sp. nov., a novel strictly anaerobic, moderately thermophilic chemoautotroph isolated from a deep-sea hydrothermal vent polychaete nest in the Mid-Okinawa Trough.</title>
        <authorList>
            <person name="Nagata R."/>
            <person name="Takaki Y."/>
            <person name="Tame A."/>
            <person name="Nunoura T."/>
            <person name="Muto H."/>
            <person name="Mino S."/>
            <person name="Sawayama S."/>
            <person name="Takai K."/>
            <person name="Nakagawa S."/>
        </authorList>
    </citation>
    <scope>NUCLEOTIDE SEQUENCE [LARGE SCALE GENOMIC DNA]</scope>
    <source>
        <strain evidence="2 3">HS1857</strain>
    </source>
</reference>
<dbReference type="RefSeq" id="WP_096258323.1">
    <property type="nucleotide sequence ID" value="NZ_BDME01000001.1"/>
</dbReference>
<evidence type="ECO:0000313" key="3">
    <source>
        <dbReference type="Proteomes" id="UP000217944"/>
    </source>
</evidence>
<comment type="caution">
    <text evidence="2">The sequence shown here is derived from an EMBL/GenBank/DDBJ whole genome shotgun (WGS) entry which is preliminary data.</text>
</comment>
<gene>
    <name evidence="2" type="ORF">LNAT_P0468</name>
</gene>
<protein>
    <recommendedName>
        <fullName evidence="4">YfdX protein</fullName>
    </recommendedName>
</protein>
<proteinExistence type="predicted"/>
<organism evidence="2 3">
    <name type="scientific">Lebetimonas natsushimae</name>
    <dbReference type="NCBI Taxonomy" id="1936991"/>
    <lineage>
        <taxon>Bacteria</taxon>
        <taxon>Pseudomonadati</taxon>
        <taxon>Campylobacterota</taxon>
        <taxon>Epsilonproteobacteria</taxon>
        <taxon>Nautiliales</taxon>
        <taxon>Nautiliaceae</taxon>
        <taxon>Lebetimonas</taxon>
    </lineage>
</organism>
<dbReference type="OrthoDB" id="1233024at2"/>
<dbReference type="Proteomes" id="UP000217944">
    <property type="component" value="Unassembled WGS sequence"/>
</dbReference>
<evidence type="ECO:0008006" key="4">
    <source>
        <dbReference type="Google" id="ProtNLM"/>
    </source>
</evidence>
<name>A0A292YCH6_9BACT</name>
<feature type="chain" id="PRO_5013149548" description="YfdX protein" evidence="1">
    <location>
        <begin position="21"/>
        <end position="289"/>
    </location>
</feature>
<evidence type="ECO:0000256" key="1">
    <source>
        <dbReference type="SAM" id="SignalP"/>
    </source>
</evidence>
<keyword evidence="1" id="KW-0732">Signal</keyword>
<sequence length="289" mass="32069">MKKILTSVALASLIITTSLAADAKTNQVSKNAVIKAEKKAQNTELISEAVKAIQYTQDALVYLNGKNIKKAKESIKKAIGELSDLLNKPNTPYLLPVDVQINAYQFEGDVKDVAKLVNEAKFLVAENKLPEAREILNSLRSEIIINTINLPIATYPAALNLALKYINENKVKEAEDVLAMALSTLVETKTIIPIPLIKAQALVAKAQESVKKDKKQALKYLDEAKHQLVLAETLGYTSKSDTTYKMLKDEITKLESEIKKGHKTGSIFEDLLKKIKEFKEKAIKTIHQQ</sequence>
<dbReference type="EMBL" id="BDME01000001">
    <property type="protein sequence ID" value="GAX87173.1"/>
    <property type="molecule type" value="Genomic_DNA"/>
</dbReference>
<feature type="signal peptide" evidence="1">
    <location>
        <begin position="1"/>
        <end position="20"/>
    </location>
</feature>
<evidence type="ECO:0000313" key="2">
    <source>
        <dbReference type="EMBL" id="GAX87173.1"/>
    </source>
</evidence>
<accession>A0A292YCH6</accession>
<dbReference type="Pfam" id="PF10938">
    <property type="entry name" value="YfdX"/>
    <property type="match status" value="1"/>
</dbReference>
<dbReference type="AlphaFoldDB" id="A0A292YCH6"/>
<dbReference type="InterPro" id="IPR021236">
    <property type="entry name" value="Uncharacterised_YfdX"/>
</dbReference>
<keyword evidence="3" id="KW-1185">Reference proteome</keyword>